<dbReference type="Gene3D" id="2.170.190.11">
    <property type="entry name" value="Molybdopterin biosynthesis moea protein, domain 3"/>
    <property type="match status" value="1"/>
</dbReference>
<comment type="similarity">
    <text evidence="2">In the C-terminal section; belongs to the MoeA family.</text>
</comment>
<dbReference type="Pfam" id="PF03595">
    <property type="entry name" value="SLAC1"/>
    <property type="match status" value="1"/>
</dbReference>
<dbReference type="InterPro" id="IPR005110">
    <property type="entry name" value="MoeA_linker/N"/>
</dbReference>
<evidence type="ECO:0000256" key="9">
    <source>
        <dbReference type="ARBA" id="ARBA00023136"/>
    </source>
</evidence>
<feature type="transmembrane region" description="Helical" evidence="10">
    <location>
        <begin position="587"/>
        <end position="608"/>
    </location>
</feature>
<dbReference type="Pfam" id="PF03453">
    <property type="entry name" value="MoeA_N"/>
    <property type="match status" value="1"/>
</dbReference>
<dbReference type="GO" id="GO:0000319">
    <property type="term" value="F:sulfite transmembrane transporter activity"/>
    <property type="evidence" value="ECO:0007669"/>
    <property type="project" value="TreeGrafter"/>
</dbReference>
<dbReference type="SMART" id="SM00852">
    <property type="entry name" value="MoCF_biosynth"/>
    <property type="match status" value="1"/>
</dbReference>
<keyword evidence="8 10" id="KW-1133">Transmembrane helix</keyword>
<dbReference type="InterPro" id="IPR038665">
    <property type="entry name" value="Voltage-dep_anion_channel_sf"/>
</dbReference>
<dbReference type="InterPro" id="IPR001453">
    <property type="entry name" value="MoaB/Mog_dom"/>
</dbReference>
<dbReference type="PANTHER" id="PTHR31686">
    <property type="match status" value="1"/>
</dbReference>
<evidence type="ECO:0000256" key="7">
    <source>
        <dbReference type="ARBA" id="ARBA00022692"/>
    </source>
</evidence>
<dbReference type="GO" id="GO:0061598">
    <property type="term" value="F:molybdopterin adenylyltransferase activity"/>
    <property type="evidence" value="ECO:0007669"/>
    <property type="project" value="UniProtKB-EC"/>
</dbReference>
<dbReference type="InterPro" id="IPR051629">
    <property type="entry name" value="Sulfite_efflux_TDT"/>
</dbReference>
<dbReference type="InterPro" id="IPR004695">
    <property type="entry name" value="SLAC1/Mae1/Ssu1/TehA"/>
</dbReference>
<protein>
    <recommendedName>
        <fullName evidence="4">molybdopterin adenylyltransferase</fullName>
        <ecNumber evidence="4">2.7.7.75</ecNumber>
    </recommendedName>
</protein>
<evidence type="ECO:0000313" key="12">
    <source>
        <dbReference type="EMBL" id="KPI43144.1"/>
    </source>
</evidence>
<proteinExistence type="inferred from homology"/>
<feature type="transmembrane region" description="Helical" evidence="10">
    <location>
        <begin position="742"/>
        <end position="760"/>
    </location>
</feature>
<dbReference type="Gene3D" id="3.40.980.10">
    <property type="entry name" value="MoaB/Mog-like domain"/>
    <property type="match status" value="1"/>
</dbReference>
<dbReference type="GO" id="GO:0005886">
    <property type="term" value="C:plasma membrane"/>
    <property type="evidence" value="ECO:0007669"/>
    <property type="project" value="UniProtKB-SubCell"/>
</dbReference>
<dbReference type="GO" id="GO:0032324">
    <property type="term" value="P:molybdopterin cofactor biosynthetic process"/>
    <property type="evidence" value="ECO:0007669"/>
    <property type="project" value="InterPro"/>
</dbReference>
<comment type="caution">
    <text evidence="12">The sequence shown here is derived from an EMBL/GenBank/DDBJ whole genome shotgun (WGS) entry which is preliminary data.</text>
</comment>
<feature type="transmembrane region" description="Helical" evidence="10">
    <location>
        <begin position="776"/>
        <end position="795"/>
    </location>
</feature>
<feature type="transmembrane region" description="Helical" evidence="10">
    <location>
        <begin position="649"/>
        <end position="675"/>
    </location>
</feature>
<evidence type="ECO:0000256" key="2">
    <source>
        <dbReference type="ARBA" id="ARBA00008339"/>
    </source>
</evidence>
<name>A0A0N1P247_9EURO</name>
<keyword evidence="7 10" id="KW-0812">Transmembrane</keyword>
<dbReference type="EMBL" id="LFJN01000006">
    <property type="protein sequence ID" value="KPI43144.1"/>
    <property type="molecule type" value="Genomic_DNA"/>
</dbReference>
<evidence type="ECO:0000256" key="5">
    <source>
        <dbReference type="ARBA" id="ARBA00022448"/>
    </source>
</evidence>
<accession>A0A0N1P247</accession>
<feature type="transmembrane region" description="Helical" evidence="10">
    <location>
        <begin position="807"/>
        <end position="828"/>
    </location>
</feature>
<dbReference type="InterPro" id="IPR036425">
    <property type="entry name" value="MoaB/Mog-like_dom_sf"/>
</dbReference>
<evidence type="ECO:0000256" key="3">
    <source>
        <dbReference type="ARBA" id="ARBA00008566"/>
    </source>
</evidence>
<evidence type="ECO:0000256" key="10">
    <source>
        <dbReference type="SAM" id="Phobius"/>
    </source>
</evidence>
<feature type="transmembrane region" description="Helical" evidence="10">
    <location>
        <begin position="512"/>
        <end position="534"/>
    </location>
</feature>
<dbReference type="RefSeq" id="XP_018003107.1">
    <property type="nucleotide sequence ID" value="XM_018141896.1"/>
</dbReference>
<organism evidence="12 13">
    <name type="scientific">Cyphellophora attinorum</name>
    <dbReference type="NCBI Taxonomy" id="1664694"/>
    <lineage>
        <taxon>Eukaryota</taxon>
        <taxon>Fungi</taxon>
        <taxon>Dikarya</taxon>
        <taxon>Ascomycota</taxon>
        <taxon>Pezizomycotina</taxon>
        <taxon>Eurotiomycetes</taxon>
        <taxon>Chaetothyriomycetidae</taxon>
        <taxon>Chaetothyriales</taxon>
        <taxon>Cyphellophoraceae</taxon>
        <taxon>Cyphellophora</taxon>
    </lineage>
</organism>
<dbReference type="InterPro" id="IPR036135">
    <property type="entry name" value="MoeA_linker/N_sf"/>
</dbReference>
<dbReference type="CDD" id="cd00887">
    <property type="entry name" value="MoeA"/>
    <property type="match status" value="1"/>
</dbReference>
<dbReference type="VEuPathDB" id="FungiDB:AB675_1966"/>
<dbReference type="STRING" id="1664694.A0A0N1P247"/>
<dbReference type="GeneID" id="28733776"/>
<dbReference type="AlphaFoldDB" id="A0A0N1P247"/>
<dbReference type="Gene3D" id="3.90.105.10">
    <property type="entry name" value="Molybdopterin biosynthesis moea protein, domain 2"/>
    <property type="match status" value="1"/>
</dbReference>
<keyword evidence="12" id="KW-0808">Transferase</keyword>
<dbReference type="PANTHER" id="PTHR31686:SF3">
    <property type="entry name" value="ACID TRANSPORT PROTEIN, PUTATIVE (AFU_ORTHOLOGUE AFUA_4G09410)-RELATED"/>
    <property type="match status" value="1"/>
</dbReference>
<comment type="similarity">
    <text evidence="3">Belongs to the tellurite-resistance/dicarboxylate transporter (TDT) family.</text>
</comment>
<evidence type="ECO:0000256" key="8">
    <source>
        <dbReference type="ARBA" id="ARBA00022989"/>
    </source>
</evidence>
<dbReference type="OrthoDB" id="1099at2759"/>
<sequence length="870" mass="94933">MSLQKQQVAIDYQEALRRLEAVAVAQRTRLGISRQIAIEQRVVPGGDASLDIEDAGCIPLADEVGKICTKTVAAPFDIPGSDTSAMDGYAICTSLTQNASSSRPTKFKVVGTIVAGAHDRISEAWRDSADDDSAPCFEIMTGASFPEGHPRMDGVVKVEDVQDNDPTVHWSKKARAAYIEVKTPVKPQQHRRLAGSDYQKGDIVLQPGERIKPRHLMPRSTFGFTSMMGYARFDADPSLYSPQNHVSSQPKLRVGVLSTGSEVVDPRKARIGGIGKIAATKSLLFDSNGPYLCNELSRTGKTDVSYLGVVGDRRIDLVKHIENATASGKFDVLILTGGVSKGRCDLTRACIEEALSGRVEFHGVKIRPGSPVLLSTVAMDQHGKGACRMTIFGIPGNPMAVAAGFQFFVRPYVDFYYNEGDWYRRLAVTFGKPVQEIAGMTVLTVETPGGHPKSKPRGTVAFWLAWREPGGNGELGSRIITADPSWFTIAMGTGVCAQLLVHFPYQAEWLRTLAYCFWVLDIVIFAMFTLLGCLRAVRHPHALDEIFDDFSETSYMGAIVIAWETIILGIITFYADRESAVYVAQAMYWISVVASVLVSFGGIFFMYYRQKEHKMADINGSWFLSFIPLIVGSTVGGAISPHLPVKNAVVLIMVSFLMWSVGICMSSIVLPIYFWRLMTAQLPARSAIVTTFVPIGPFGMGAYSIQQLSSDLARCITEGFTLDQALGADGVSARIIGEGIRWLGILIALTCLGIASFWLVEACLSVATRPPNSFSVGFWSFVFPCGVYSNAWNLLSTNLRNDGIRGWGATCTVATLLLWLVCAVLTVYSGVWKGELLYAPGAHGIMQHGEVEKFDQPKQQPVAQIPGVPH</sequence>
<feature type="domain" description="MoaB/Mog" evidence="11">
    <location>
        <begin position="255"/>
        <end position="415"/>
    </location>
</feature>
<dbReference type="EC" id="2.7.7.75" evidence="4"/>
<keyword evidence="6" id="KW-1003">Cell membrane</keyword>
<dbReference type="SUPFAM" id="SSF53218">
    <property type="entry name" value="Molybdenum cofactor biosynthesis proteins"/>
    <property type="match status" value="1"/>
</dbReference>
<evidence type="ECO:0000259" key="11">
    <source>
        <dbReference type="SMART" id="SM00852"/>
    </source>
</evidence>
<keyword evidence="9 10" id="KW-0472">Membrane</keyword>
<comment type="subcellular location">
    <subcellularLocation>
        <location evidence="1">Cell membrane</location>
        <topology evidence="1">Multi-pass membrane protein</topology>
    </subcellularLocation>
</comment>
<dbReference type="InterPro" id="IPR038987">
    <property type="entry name" value="MoeA-like"/>
</dbReference>
<keyword evidence="13" id="KW-1185">Reference proteome</keyword>
<feature type="transmembrane region" description="Helical" evidence="10">
    <location>
        <begin position="620"/>
        <end position="643"/>
    </location>
</feature>
<dbReference type="Pfam" id="PF00994">
    <property type="entry name" value="MoCF_biosynth"/>
    <property type="match status" value="1"/>
</dbReference>
<evidence type="ECO:0000256" key="1">
    <source>
        <dbReference type="ARBA" id="ARBA00004651"/>
    </source>
</evidence>
<evidence type="ECO:0000256" key="4">
    <source>
        <dbReference type="ARBA" id="ARBA00012509"/>
    </source>
</evidence>
<keyword evidence="5" id="KW-0813">Transport</keyword>
<feature type="transmembrane region" description="Helical" evidence="10">
    <location>
        <begin position="555"/>
        <end position="575"/>
    </location>
</feature>
<reference evidence="12 13" key="1">
    <citation type="submission" date="2015-06" db="EMBL/GenBank/DDBJ databases">
        <title>Draft genome of the ant-associated black yeast Phialophora attae CBS 131958.</title>
        <authorList>
            <person name="Moreno L.F."/>
            <person name="Stielow B.J."/>
            <person name="de Hoog S."/>
            <person name="Vicente V.A."/>
            <person name="Weiss V.A."/>
            <person name="de Vries M."/>
            <person name="Cruz L.M."/>
            <person name="Souza E.M."/>
        </authorList>
    </citation>
    <scope>NUCLEOTIDE SEQUENCE [LARGE SCALE GENOMIC DNA]</scope>
    <source>
        <strain evidence="12 13">CBS 131958</strain>
    </source>
</reference>
<dbReference type="SUPFAM" id="SSF63882">
    <property type="entry name" value="MoeA N-terminal region -like"/>
    <property type="match status" value="1"/>
</dbReference>
<dbReference type="Proteomes" id="UP000038010">
    <property type="component" value="Unassembled WGS sequence"/>
</dbReference>
<evidence type="ECO:0000313" key="13">
    <source>
        <dbReference type="Proteomes" id="UP000038010"/>
    </source>
</evidence>
<evidence type="ECO:0000256" key="6">
    <source>
        <dbReference type="ARBA" id="ARBA00022475"/>
    </source>
</evidence>
<gene>
    <name evidence="12" type="ORF">AB675_1966</name>
</gene>
<dbReference type="Gene3D" id="1.50.10.150">
    <property type="entry name" value="Voltage-dependent anion channel"/>
    <property type="match status" value="1"/>
</dbReference>